<comment type="caution">
    <text evidence="9">The sequence shown here is derived from an EMBL/GenBank/DDBJ whole genome shotgun (WGS) entry which is preliminary data.</text>
</comment>
<dbReference type="PANTHER" id="PTHR33992:SF1">
    <property type="entry name" value="RIBONUCLEASE P PROTEIN COMPONENT"/>
    <property type="match status" value="1"/>
</dbReference>
<dbReference type="RefSeq" id="WP_196491528.1">
    <property type="nucleotide sequence ID" value="NZ_KQ957374.1"/>
</dbReference>
<dbReference type="NCBIfam" id="TIGR00188">
    <property type="entry name" value="rnpA"/>
    <property type="match status" value="1"/>
</dbReference>
<dbReference type="SUPFAM" id="SSF54211">
    <property type="entry name" value="Ribosomal protein S5 domain 2-like"/>
    <property type="match status" value="1"/>
</dbReference>
<name>A0ABD4EGM0_STALU</name>
<dbReference type="Pfam" id="PF00825">
    <property type="entry name" value="Ribonuclease_P"/>
    <property type="match status" value="1"/>
</dbReference>
<keyword evidence="4 7" id="KW-0255">Endonuclease</keyword>
<evidence type="ECO:0000256" key="1">
    <source>
        <dbReference type="ARBA" id="ARBA00002663"/>
    </source>
</evidence>
<evidence type="ECO:0000256" key="4">
    <source>
        <dbReference type="ARBA" id="ARBA00022759"/>
    </source>
</evidence>
<comment type="similarity">
    <text evidence="7">Belongs to the RnpA family.</text>
</comment>
<keyword evidence="6 7" id="KW-0694">RNA-binding</keyword>
<evidence type="ECO:0000256" key="8">
    <source>
        <dbReference type="NCBIfam" id="TIGR00188"/>
    </source>
</evidence>
<dbReference type="PANTHER" id="PTHR33992">
    <property type="entry name" value="RIBONUCLEASE P PROTEIN COMPONENT"/>
    <property type="match status" value="1"/>
</dbReference>
<dbReference type="GO" id="GO:0001682">
    <property type="term" value="P:tRNA 5'-leader removal"/>
    <property type="evidence" value="ECO:0007669"/>
    <property type="project" value="UniProtKB-UniRule"/>
</dbReference>
<evidence type="ECO:0000256" key="6">
    <source>
        <dbReference type="ARBA" id="ARBA00022884"/>
    </source>
</evidence>
<evidence type="ECO:0000256" key="5">
    <source>
        <dbReference type="ARBA" id="ARBA00022801"/>
    </source>
</evidence>
<dbReference type="PROSITE" id="PS00648">
    <property type="entry name" value="RIBONUCLEASE_P"/>
    <property type="match status" value="1"/>
</dbReference>
<keyword evidence="5 7" id="KW-0378">Hydrolase</keyword>
<dbReference type="EC" id="3.1.26.5" evidence="7 8"/>
<protein>
    <recommendedName>
        <fullName evidence="7 8">Ribonuclease P protein component</fullName>
        <shortName evidence="7">RNase P protein</shortName>
        <shortName evidence="7">RNaseP protein</shortName>
        <ecNumber evidence="7 8">3.1.26.5</ecNumber>
    </recommendedName>
    <alternativeName>
        <fullName evidence="7">Protein C5</fullName>
    </alternativeName>
</protein>
<dbReference type="InterPro" id="IPR020568">
    <property type="entry name" value="Ribosomal_Su5_D2-typ_SF"/>
</dbReference>
<keyword evidence="2 7" id="KW-0819">tRNA processing</keyword>
<keyword evidence="3 7" id="KW-0540">Nuclease</keyword>
<evidence type="ECO:0000313" key="9">
    <source>
        <dbReference type="EMBL" id="KXA38774.1"/>
    </source>
</evidence>
<dbReference type="Gene3D" id="3.30.230.10">
    <property type="match status" value="1"/>
</dbReference>
<evidence type="ECO:0000256" key="2">
    <source>
        <dbReference type="ARBA" id="ARBA00022694"/>
    </source>
</evidence>
<dbReference type="HAMAP" id="MF_00227">
    <property type="entry name" value="RNase_P"/>
    <property type="match status" value="1"/>
</dbReference>
<evidence type="ECO:0000256" key="7">
    <source>
        <dbReference type="HAMAP-Rule" id="MF_00227"/>
    </source>
</evidence>
<evidence type="ECO:0000256" key="3">
    <source>
        <dbReference type="ARBA" id="ARBA00022722"/>
    </source>
</evidence>
<evidence type="ECO:0000313" key="10">
    <source>
        <dbReference type="Proteomes" id="UP000070063"/>
    </source>
</evidence>
<organism evidence="9 10">
    <name type="scientific">Staphylococcus lugdunensis</name>
    <dbReference type="NCBI Taxonomy" id="28035"/>
    <lineage>
        <taxon>Bacteria</taxon>
        <taxon>Bacillati</taxon>
        <taxon>Bacillota</taxon>
        <taxon>Bacilli</taxon>
        <taxon>Bacillales</taxon>
        <taxon>Staphylococcaceae</taxon>
        <taxon>Staphylococcus</taxon>
    </lineage>
</organism>
<accession>A0ABD4EGM0</accession>
<proteinExistence type="inferred from homology"/>
<sequence length="124" mass="14505">MDVEKAYRIKKNADFQLIYRHGKSVANRQFVVYTYQNQIAHFRLGISVSKKIGNAVIRNKIKRAIRENFKVHKQDIIAKDIIVIARHPAKNMTTLEIQSSLEHVLKIAKVFNKKIEQDETIRHP</sequence>
<comment type="subunit">
    <text evidence="7">Consists of a catalytic RNA component (M1 or rnpB) and a protein subunit.</text>
</comment>
<comment type="function">
    <text evidence="1 7">RNaseP catalyzes the removal of the 5'-leader sequence from pre-tRNA to produce the mature 5'-terminus. It can also cleave other RNA substrates such as 4.5S RNA. The protein component plays an auxiliary but essential role in vivo by binding to the 5'-leader sequence and broadening the substrate specificity of the ribozyme.</text>
</comment>
<dbReference type="InterPro" id="IPR014721">
    <property type="entry name" value="Ribsml_uS5_D2-typ_fold_subgr"/>
</dbReference>
<dbReference type="GO" id="GO:0004526">
    <property type="term" value="F:ribonuclease P activity"/>
    <property type="evidence" value="ECO:0007669"/>
    <property type="project" value="UniProtKB-UniRule"/>
</dbReference>
<dbReference type="GO" id="GO:0000049">
    <property type="term" value="F:tRNA binding"/>
    <property type="evidence" value="ECO:0007669"/>
    <property type="project" value="UniProtKB-UniRule"/>
</dbReference>
<dbReference type="EMBL" id="LRQI01000039">
    <property type="protein sequence ID" value="KXA38774.1"/>
    <property type="molecule type" value="Genomic_DNA"/>
</dbReference>
<dbReference type="FunFam" id="3.30.230.10:FF:000021">
    <property type="entry name" value="Ribonuclease P protein component"/>
    <property type="match status" value="1"/>
</dbReference>
<dbReference type="InterPro" id="IPR000100">
    <property type="entry name" value="RNase_P"/>
</dbReference>
<dbReference type="AlphaFoldDB" id="A0ABD4EGM0"/>
<reference evidence="9 10" key="1">
    <citation type="submission" date="2016-01" db="EMBL/GenBank/DDBJ databases">
        <authorList>
            <person name="Mitreva M."/>
            <person name="Pepin K.H."/>
            <person name="Mihindukulasuriya K.A."/>
            <person name="Fulton R."/>
            <person name="Fronick C."/>
            <person name="O'Laughlin M."/>
            <person name="Miner T."/>
            <person name="Herter B."/>
            <person name="Rosa B.A."/>
            <person name="Cordes M."/>
            <person name="Tomlinson C."/>
            <person name="Wollam A."/>
            <person name="Palsikar V.B."/>
            <person name="Mardis E.R."/>
            <person name="Wilson R.K."/>
        </authorList>
    </citation>
    <scope>NUCLEOTIDE SEQUENCE [LARGE SCALE GENOMIC DNA]</scope>
    <source>
        <strain evidence="9 10">MJR7738</strain>
    </source>
</reference>
<gene>
    <name evidence="7" type="primary">rnpA</name>
    <name evidence="9" type="ORF">HMPREF3225_01057</name>
</gene>
<dbReference type="Proteomes" id="UP000070063">
    <property type="component" value="Unassembled WGS sequence"/>
</dbReference>
<comment type="catalytic activity">
    <reaction evidence="7">
        <text>Endonucleolytic cleavage of RNA, removing 5'-extranucleotides from tRNA precursor.</text>
        <dbReference type="EC" id="3.1.26.5"/>
    </reaction>
</comment>
<dbReference type="InterPro" id="IPR020539">
    <property type="entry name" value="RNase_P_CS"/>
</dbReference>